<keyword evidence="2" id="KW-1185">Reference proteome</keyword>
<dbReference type="SFLD" id="SFLDS00003">
    <property type="entry name" value="Haloacid_Dehalogenase"/>
    <property type="match status" value="1"/>
</dbReference>
<accession>A0ABM7QDP6</accession>
<dbReference type="Gene3D" id="3.40.50.1000">
    <property type="entry name" value="HAD superfamily/HAD-like"/>
    <property type="match status" value="1"/>
</dbReference>
<dbReference type="RefSeq" id="WP_213437279.1">
    <property type="nucleotide sequence ID" value="NZ_AP024546.1"/>
</dbReference>
<evidence type="ECO:0000313" key="1">
    <source>
        <dbReference type="EMBL" id="BCT95626.1"/>
    </source>
</evidence>
<dbReference type="InterPro" id="IPR023214">
    <property type="entry name" value="HAD_sf"/>
</dbReference>
<dbReference type="NCBIfam" id="NF008087">
    <property type="entry name" value="PRK10826.1"/>
    <property type="match status" value="1"/>
</dbReference>
<dbReference type="Gene3D" id="1.10.150.240">
    <property type="entry name" value="Putative phosphatase, domain 2"/>
    <property type="match status" value="1"/>
</dbReference>
<protein>
    <submittedName>
        <fullName evidence="1">2-deoxyglucose-6-phosphatase</fullName>
    </submittedName>
</protein>
<dbReference type="InterPro" id="IPR051806">
    <property type="entry name" value="HAD-like_SPP"/>
</dbReference>
<dbReference type="InterPro" id="IPR023198">
    <property type="entry name" value="PGP-like_dom2"/>
</dbReference>
<name>A0ABM7QDP6_9GAMM</name>
<dbReference type="NCBIfam" id="TIGR01509">
    <property type="entry name" value="HAD-SF-IA-v3"/>
    <property type="match status" value="1"/>
</dbReference>
<dbReference type="InterPro" id="IPR036412">
    <property type="entry name" value="HAD-like_sf"/>
</dbReference>
<dbReference type="Pfam" id="PF00702">
    <property type="entry name" value="Hydrolase"/>
    <property type="match status" value="1"/>
</dbReference>
<dbReference type="SUPFAM" id="SSF56784">
    <property type="entry name" value="HAD-like"/>
    <property type="match status" value="1"/>
</dbReference>
<dbReference type="PANTHER" id="PTHR43481:SF4">
    <property type="entry name" value="GLYCEROL-1-PHOSPHATE PHOSPHOHYDROLASE 1-RELATED"/>
    <property type="match status" value="1"/>
</dbReference>
<evidence type="ECO:0000313" key="2">
    <source>
        <dbReference type="Proteomes" id="UP000680514"/>
    </source>
</evidence>
<dbReference type="InterPro" id="IPR006439">
    <property type="entry name" value="HAD-SF_hydro_IA"/>
</dbReference>
<dbReference type="EMBL" id="AP024546">
    <property type="protein sequence ID" value="BCT95626.1"/>
    <property type="molecule type" value="Genomic_DNA"/>
</dbReference>
<gene>
    <name evidence="1" type="ORF">LYSHEL_14970</name>
</gene>
<proteinExistence type="predicted"/>
<dbReference type="SFLD" id="SFLDG01129">
    <property type="entry name" value="C1.5:_HAD__Beta-PGM__Phosphata"/>
    <property type="match status" value="1"/>
</dbReference>
<organism evidence="1 2">
    <name type="scientific">Lysobacter helvus</name>
    <dbReference type="NCBI Taxonomy" id="2675059"/>
    <lineage>
        <taxon>Bacteria</taxon>
        <taxon>Pseudomonadati</taxon>
        <taxon>Pseudomonadota</taxon>
        <taxon>Gammaproteobacteria</taxon>
        <taxon>Lysobacterales</taxon>
        <taxon>Lysobacteraceae</taxon>
        <taxon>Lysobacter</taxon>
    </lineage>
</organism>
<dbReference type="SFLD" id="SFLDG01135">
    <property type="entry name" value="C1.5.6:_HAD__Beta-PGM__Phospha"/>
    <property type="match status" value="1"/>
</dbReference>
<reference evidence="1 2" key="1">
    <citation type="submission" date="2021-03" db="EMBL/GenBank/DDBJ databases">
        <title>Complete Genome Sequences of Two Lysobacter Strains Isolated from Sea Water (Lysobacter caseinilyticus) and Soil (Lysobacter helvus) in South Korea.</title>
        <authorList>
            <person name="Watanabe Y."/>
            <person name="Arakawa K."/>
        </authorList>
    </citation>
    <scope>NUCLEOTIDE SEQUENCE [LARGE SCALE GENOMIC DNA]</scope>
    <source>
        <strain evidence="1 2">D10</strain>
    </source>
</reference>
<dbReference type="Proteomes" id="UP000680514">
    <property type="component" value="Chromosome"/>
</dbReference>
<dbReference type="PANTHER" id="PTHR43481">
    <property type="entry name" value="FRUCTOSE-1-PHOSPHATE PHOSPHATASE"/>
    <property type="match status" value="1"/>
</dbReference>
<sequence length="220" mass="23474">MLRAAIFDLDGLLIDSEAIWFETECEVFGSVGIKLTPEMGASTQGFRLDEVVAHWWQYQPWEGPTRDEIAQRLGTLVAERVASRAKALPGAVDAVRFARSRVEGLAIASATSDAIIHAALQRLGIAALFDVVHSAESEARGKPDPAVFLSAARMLGIVPGDCVVFEDSVNGVIAAKAAGMRCIAVPEAAQAADPRYAIADMRLRTLEALDARAWDAVTGA</sequence>